<dbReference type="Proteomes" id="UP000503462">
    <property type="component" value="Chromosome 3"/>
</dbReference>
<evidence type="ECO:0008006" key="4">
    <source>
        <dbReference type="Google" id="ProtNLM"/>
    </source>
</evidence>
<feature type="region of interest" description="Disordered" evidence="1">
    <location>
        <begin position="424"/>
        <end position="447"/>
    </location>
</feature>
<feature type="compositionally biased region" description="Polar residues" evidence="1">
    <location>
        <begin position="879"/>
        <end position="896"/>
    </location>
</feature>
<organism evidence="2 3">
    <name type="scientific">Peltaster fructicola</name>
    <dbReference type="NCBI Taxonomy" id="286661"/>
    <lineage>
        <taxon>Eukaryota</taxon>
        <taxon>Fungi</taxon>
        <taxon>Dikarya</taxon>
        <taxon>Ascomycota</taxon>
        <taxon>Pezizomycotina</taxon>
        <taxon>Dothideomycetes</taxon>
        <taxon>Dothideomycetes incertae sedis</taxon>
        <taxon>Peltaster</taxon>
    </lineage>
</organism>
<evidence type="ECO:0000256" key="1">
    <source>
        <dbReference type="SAM" id="MobiDB-lite"/>
    </source>
</evidence>
<name>A0A6H0XXS0_9PEZI</name>
<feature type="compositionally biased region" description="Polar residues" evidence="1">
    <location>
        <begin position="337"/>
        <end position="347"/>
    </location>
</feature>
<proteinExistence type="predicted"/>
<feature type="region of interest" description="Disordered" evidence="1">
    <location>
        <begin position="462"/>
        <end position="515"/>
    </location>
</feature>
<feature type="compositionally biased region" description="Polar residues" evidence="1">
    <location>
        <begin position="829"/>
        <end position="845"/>
    </location>
</feature>
<dbReference type="AlphaFoldDB" id="A0A6H0XXS0"/>
<sequence length="937" mass="101838">MQNGAFYGFETARSNFSPVSPPLDRKGEYIDFPVAKPSVAPEARTRTPSVVTARPISTLQVESIEQEPVTTSSLSASTSPQKSATAKKDGVGVAKRKSNASRFSFQMGVAEGDEEKALEEKFRESGVFPNSTTAGADNEDDDYFDEDAMNDMDEMEMQSQKDLVTPQAQDYPRKITIPTQHSHQLTEPTNDVTTAAQLVLQSTSPMNEAMGPPQHKLRSQDYLMNAATAEQHDQQLADFPDTIFSKQQAATSPTKITIPAQPKQQSTPSSAIASTPSSVPTSAIDGRKASVDGFFYSGDIPYVPNERELTYAEHPVFQTHSALADSRRESYQSNILDSYLNTSPTSPSRKDDRSVTSNVTSTGSGRDRSRQSSIHSVRALSHQVSTMSPLPEVESPAVQTPRNEPFTTDQRDYVDSALGSFKFSDAAGSGHSVASRARADSDTDVKPQWTRTADLWKRYTKDEPLDTVPPNMAPPPVQTDLPNSHSASRQNNNPAHRGAYMKGVHVRKPSGGTRLSRLSMASNRLASIKQQNEDMYFDDGQFEEDTNMPTRSQTDEASIDHMPVPDRGQKDYRASSLGMIGVASDSPYPSMPVSDAVRQRDSALLLQDLPLIQEVEAHLIPQRNPSEDAKRYALADAANRAAAEGRFIRQSSTAYDTGAATAEIAAPVEAATPGKMAFDFGFDAAGEDDWMQDNEDDDIVAAANAEALAYDDDGFYGSEFGFYANARPGAGAEVEATNGGFFGEDGDDGLTRKRSVKEPNLTPITERSEFSTRNSFINLHGLVNGTSATMSSALSTPSLARMPINAFSDNDITTFEQLKQLRKTAFGSSDVSLSQRSSPTSQHFPTGSVPMVLAYSTGSSSSGDRLLPSDSPEHASLVHESQSQSQTHSRQGSGTDTAVTYVREQENGQPRWIVEKRRTSGLGQVEVERKVVADGWI</sequence>
<feature type="compositionally biased region" description="Polar residues" evidence="1">
    <location>
        <begin position="56"/>
        <end position="84"/>
    </location>
</feature>
<protein>
    <recommendedName>
        <fullName evidence="4">AGC-kinase C-terminal domain-containing protein</fullName>
    </recommendedName>
</protein>
<feature type="region of interest" description="Disordered" evidence="1">
    <location>
        <begin position="829"/>
        <end position="896"/>
    </location>
</feature>
<gene>
    <name evidence="2" type="ORF">AMS68_004936</name>
</gene>
<evidence type="ECO:0000313" key="2">
    <source>
        <dbReference type="EMBL" id="QIW99418.1"/>
    </source>
</evidence>
<feature type="compositionally biased region" description="Low complexity" evidence="1">
    <location>
        <begin position="355"/>
        <end position="364"/>
    </location>
</feature>
<reference evidence="2 3" key="1">
    <citation type="journal article" date="2016" name="Sci. Rep.">
        <title>Peltaster fructicola genome reveals evolution from an invasive phytopathogen to an ectophytic parasite.</title>
        <authorList>
            <person name="Xu C."/>
            <person name="Chen H."/>
            <person name="Gleason M.L."/>
            <person name="Xu J.R."/>
            <person name="Liu H."/>
            <person name="Zhang R."/>
            <person name="Sun G."/>
        </authorList>
    </citation>
    <scope>NUCLEOTIDE SEQUENCE [LARGE SCALE GENOMIC DNA]</scope>
    <source>
        <strain evidence="2 3">LNHT1506</strain>
    </source>
</reference>
<feature type="compositionally biased region" description="Low complexity" evidence="1">
    <location>
        <begin position="266"/>
        <end position="284"/>
    </location>
</feature>
<feature type="region of interest" description="Disordered" evidence="1">
    <location>
        <begin position="247"/>
        <end position="284"/>
    </location>
</feature>
<feature type="compositionally biased region" description="Polar residues" evidence="1">
    <location>
        <begin position="397"/>
        <end position="408"/>
    </location>
</feature>
<accession>A0A6H0XXS0</accession>
<feature type="region of interest" description="Disordered" evidence="1">
    <location>
        <begin position="56"/>
        <end position="97"/>
    </location>
</feature>
<dbReference type="OrthoDB" id="5408302at2759"/>
<evidence type="ECO:0000313" key="3">
    <source>
        <dbReference type="Proteomes" id="UP000503462"/>
    </source>
</evidence>
<feature type="region of interest" description="Disordered" evidence="1">
    <location>
        <begin position="548"/>
        <end position="567"/>
    </location>
</feature>
<feature type="compositionally biased region" description="Polar residues" evidence="1">
    <location>
        <begin position="480"/>
        <end position="494"/>
    </location>
</feature>
<feature type="region of interest" description="Disordered" evidence="1">
    <location>
        <begin position="337"/>
        <end position="409"/>
    </location>
</feature>
<keyword evidence="3" id="KW-1185">Reference proteome</keyword>
<dbReference type="EMBL" id="CP051141">
    <property type="protein sequence ID" value="QIW99418.1"/>
    <property type="molecule type" value="Genomic_DNA"/>
</dbReference>